<evidence type="ECO:0000259" key="7">
    <source>
        <dbReference type="PROSITE" id="PS50164"/>
    </source>
</evidence>
<dbReference type="GeneID" id="99647047"/>
<comment type="subunit">
    <text evidence="6">Interacts with UvrB in an incision complex.</text>
</comment>
<dbReference type="InterPro" id="IPR004791">
    <property type="entry name" value="UvrC"/>
</dbReference>
<dbReference type="GO" id="GO:0009432">
    <property type="term" value="P:SOS response"/>
    <property type="evidence" value="ECO:0007669"/>
    <property type="project" value="UniProtKB-UniRule"/>
</dbReference>
<dbReference type="GO" id="GO:0005737">
    <property type="term" value="C:cytoplasm"/>
    <property type="evidence" value="ECO:0007669"/>
    <property type="project" value="UniProtKB-SubCell"/>
</dbReference>
<feature type="domain" description="GIY-YIG" evidence="7">
    <location>
        <begin position="14"/>
        <end position="91"/>
    </location>
</feature>
<dbReference type="CDD" id="cd10434">
    <property type="entry name" value="GIY-YIG_UvrC_Cho"/>
    <property type="match status" value="1"/>
</dbReference>
<keyword evidence="1 6" id="KW-0963">Cytoplasm</keyword>
<dbReference type="InterPro" id="IPR000305">
    <property type="entry name" value="GIY-YIG_endonuc"/>
</dbReference>
<dbReference type="InterPro" id="IPR010994">
    <property type="entry name" value="RuvA_2-like"/>
</dbReference>
<dbReference type="Proteomes" id="UP000005254">
    <property type="component" value="Chromosome"/>
</dbReference>
<dbReference type="Gene3D" id="3.40.1440.10">
    <property type="entry name" value="GIY-YIG endonuclease"/>
    <property type="match status" value="1"/>
</dbReference>
<evidence type="ECO:0000313" key="10">
    <source>
        <dbReference type="Proteomes" id="UP000005254"/>
    </source>
</evidence>
<proteinExistence type="inferred from homology"/>
<gene>
    <name evidence="6" type="primary">uvrC</name>
    <name evidence="9" type="ORF">CM1_01220</name>
</gene>
<dbReference type="PANTHER" id="PTHR30562:SF1">
    <property type="entry name" value="UVRABC SYSTEM PROTEIN C"/>
    <property type="match status" value="1"/>
</dbReference>
<comment type="similarity">
    <text evidence="6">Belongs to the UvrC family.</text>
</comment>
<keyword evidence="5 6" id="KW-0234">DNA repair</keyword>
<evidence type="ECO:0000259" key="8">
    <source>
        <dbReference type="PROSITE" id="PS50165"/>
    </source>
</evidence>
<dbReference type="Gene3D" id="3.30.420.340">
    <property type="entry name" value="UvrC, RNAse H endonuclease domain"/>
    <property type="match status" value="1"/>
</dbReference>
<dbReference type="SUPFAM" id="SSF47781">
    <property type="entry name" value="RuvA domain 2-like"/>
    <property type="match status" value="1"/>
</dbReference>
<name>A0ABC7ZIX3_MYCGT</name>
<organism evidence="9 10">
    <name type="scientific">Mycoplasmoides genitalium M6320</name>
    <dbReference type="NCBI Taxonomy" id="662945"/>
    <lineage>
        <taxon>Bacteria</taxon>
        <taxon>Bacillati</taxon>
        <taxon>Mycoplasmatota</taxon>
        <taxon>Mycoplasmoidales</taxon>
        <taxon>Mycoplasmoidaceae</taxon>
        <taxon>Mycoplasmoides</taxon>
    </lineage>
</organism>
<dbReference type="GO" id="GO:0009381">
    <property type="term" value="F:excinuclease ABC activity"/>
    <property type="evidence" value="ECO:0007669"/>
    <property type="project" value="UniProtKB-UniRule"/>
</dbReference>
<sequence>MTTNLKQKLKTAPKKPGCYLWKDSNGKVLYVGKASNIFNRVHQYFQKNNPYKTQLLSSQISDVDFFILKDENDALNLEAKLINQYQPRFNLVLKQNNGYLYFYITKAKKPTLELARKYQIKTTKCFGPFASSKFKLREIHDLLLKLFPLRKCAPHQKNHPCFYFQMGLCMGQCMQTDTKEKYQQVISNIEQFFNDPSVVINYLKAAEKKASDNQEFEKAQQFLTLQKAVLELTKTHHTTIIKQKSSHDFIGYVFQNNVLAITIFCYEKGELTDKEQAVFTLEQTDIVEVESAIITFIYHHYKTTPLPSKITVSLDETNLKLISDSLKIGVFKPKNGNEKLILQTVIDNAKHALATKWLKFTSNYDKTQLHKDLAQLLNTDYIHSLEIIDVSFYDQNHVVGCMLRFEDGKKIKHLSRRYNINSLKKGDTNHIALLVYRRILSAMQTKANLPFSDLLIIDGGKAQIKSVKQVFSLFSNVKPPIIIGLVKNKNHQTDHIMLSDFQVKKIAINSPLFHYLATIQTEVDGFAKRSAFNKLSNHQLQNPLLQIPGVGKITAQILFDNFQTLNNIKLASVNELSQFIKKPLAQKIKTYFAKQTD</sequence>
<dbReference type="KEGG" id="mgx:CM1_01220"/>
<dbReference type="AlphaFoldDB" id="A0ABC7ZIX3"/>
<comment type="function">
    <text evidence="6">The UvrABC repair system catalyzes the recognition and processing of DNA lesions. UvrC both incises the 5' and 3' sides of the lesion. The N-terminal half is responsible for the 3' incision and the C-terminal half is responsible for the 5' incision.</text>
</comment>
<dbReference type="SMART" id="SM00465">
    <property type="entry name" value="GIYc"/>
    <property type="match status" value="1"/>
</dbReference>
<dbReference type="GO" id="GO:0003677">
    <property type="term" value="F:DNA binding"/>
    <property type="evidence" value="ECO:0007669"/>
    <property type="project" value="UniProtKB-UniRule"/>
</dbReference>
<dbReference type="GO" id="GO:0006289">
    <property type="term" value="P:nucleotide-excision repair"/>
    <property type="evidence" value="ECO:0007669"/>
    <property type="project" value="UniProtKB-UniRule"/>
</dbReference>
<dbReference type="Gene3D" id="1.10.150.20">
    <property type="entry name" value="5' to 3' exonuclease, C-terminal subdomain"/>
    <property type="match status" value="1"/>
</dbReference>
<keyword evidence="3 6" id="KW-0228">DNA excision</keyword>
<evidence type="ECO:0000256" key="5">
    <source>
        <dbReference type="ARBA" id="ARBA00023204"/>
    </source>
</evidence>
<evidence type="ECO:0000256" key="3">
    <source>
        <dbReference type="ARBA" id="ARBA00022769"/>
    </source>
</evidence>
<dbReference type="InterPro" id="IPR038476">
    <property type="entry name" value="UvrC_RNase_H_dom_sf"/>
</dbReference>
<dbReference type="PANTHER" id="PTHR30562">
    <property type="entry name" value="UVRC/OXIDOREDUCTASE"/>
    <property type="match status" value="1"/>
</dbReference>
<dbReference type="InterPro" id="IPR035901">
    <property type="entry name" value="GIY-YIG_endonuc_sf"/>
</dbReference>
<dbReference type="Pfam" id="PF01541">
    <property type="entry name" value="GIY-YIG"/>
    <property type="match status" value="1"/>
</dbReference>
<dbReference type="Pfam" id="PF22920">
    <property type="entry name" value="UvrC_RNaseH"/>
    <property type="match status" value="1"/>
</dbReference>
<accession>A0ABC7ZIX3</accession>
<dbReference type="HAMAP" id="MF_00203">
    <property type="entry name" value="UvrC"/>
    <property type="match status" value="1"/>
</dbReference>
<dbReference type="InterPro" id="IPR047296">
    <property type="entry name" value="GIY-YIG_UvrC_Cho"/>
</dbReference>
<comment type="subcellular location">
    <subcellularLocation>
        <location evidence="6">Cytoplasm</location>
    </subcellularLocation>
</comment>
<dbReference type="NCBIfam" id="TIGR00194">
    <property type="entry name" value="uvrC"/>
    <property type="match status" value="1"/>
</dbReference>
<dbReference type="EMBL" id="CP003772">
    <property type="protein sequence ID" value="AFQ04024.1"/>
    <property type="molecule type" value="Genomic_DNA"/>
</dbReference>
<evidence type="ECO:0000256" key="4">
    <source>
        <dbReference type="ARBA" id="ARBA00022881"/>
    </source>
</evidence>
<dbReference type="InterPro" id="IPR001162">
    <property type="entry name" value="UvrC_RNase_H_dom"/>
</dbReference>
<reference evidence="9 10" key="1">
    <citation type="journal article" date="2012" name="J. Bacteriol.">
        <title>Draft Genome Sequences of Four Axenic Mycoplasma genitalium Strains Isolated from Denmark, Japan, and Australia.</title>
        <authorList>
            <person name="McGowin C.L."/>
            <person name="Ma L."/>
            <person name="Jensen J.S."/>
            <person name="Mancuso M.M."/>
            <person name="Hamasuna R."/>
            <person name="Adegboye D."/>
            <person name="Martin D.H."/>
        </authorList>
    </citation>
    <scope>NUCLEOTIDE SEQUENCE [LARGE SCALE GENOMIC DNA]</scope>
    <source>
        <strain evidence="9 10">M6320</strain>
    </source>
</reference>
<evidence type="ECO:0000256" key="1">
    <source>
        <dbReference type="ARBA" id="ARBA00022490"/>
    </source>
</evidence>
<evidence type="ECO:0000256" key="6">
    <source>
        <dbReference type="HAMAP-Rule" id="MF_00203"/>
    </source>
</evidence>
<feature type="domain" description="UvrC family homology region profile" evidence="8">
    <location>
        <begin position="249"/>
        <end position="471"/>
    </location>
</feature>
<evidence type="ECO:0000313" key="9">
    <source>
        <dbReference type="EMBL" id="AFQ04024.1"/>
    </source>
</evidence>
<dbReference type="SUPFAM" id="SSF82771">
    <property type="entry name" value="GIY-YIG endonuclease"/>
    <property type="match status" value="1"/>
</dbReference>
<protein>
    <recommendedName>
        <fullName evidence="6">UvrABC system protein C</fullName>
        <shortName evidence="6">Protein UvrC</shortName>
    </recommendedName>
    <alternativeName>
        <fullName evidence="6">Excinuclease ABC subunit C</fullName>
    </alternativeName>
</protein>
<evidence type="ECO:0000256" key="2">
    <source>
        <dbReference type="ARBA" id="ARBA00022763"/>
    </source>
</evidence>
<keyword evidence="4 6" id="KW-0267">Excision nuclease</keyword>
<dbReference type="Pfam" id="PF08459">
    <property type="entry name" value="UvrC_RNaseH_dom"/>
    <property type="match status" value="1"/>
</dbReference>
<dbReference type="PROSITE" id="PS50165">
    <property type="entry name" value="UVRC"/>
    <property type="match status" value="1"/>
</dbReference>
<dbReference type="SMR" id="A0ABC7ZIX3"/>
<dbReference type="FunFam" id="3.40.1440.10:FF:000001">
    <property type="entry name" value="UvrABC system protein C"/>
    <property type="match status" value="1"/>
</dbReference>
<dbReference type="PROSITE" id="PS50164">
    <property type="entry name" value="GIY_YIG"/>
    <property type="match status" value="1"/>
</dbReference>
<keyword evidence="2 6" id="KW-0227">DNA damage</keyword>
<dbReference type="InterPro" id="IPR050066">
    <property type="entry name" value="UvrABC_protein_C"/>
</dbReference>
<keyword evidence="6" id="KW-0742">SOS response</keyword>
<dbReference type="RefSeq" id="WP_010869373.1">
    <property type="nucleotide sequence ID" value="NC_018497.1"/>
</dbReference>